<protein>
    <submittedName>
        <fullName evidence="1">Uncharacterized protein</fullName>
    </submittedName>
</protein>
<sequence length="68" mass="7527">MLQFHFAHLTLPLETKKWLPLAPISRLYCPDTPLVITTQPSDSAISLKNDKITTGSYPDSGAISRSEL</sequence>
<name>A0AAW1WBP1_RUBAR</name>
<evidence type="ECO:0000313" key="1">
    <source>
        <dbReference type="EMBL" id="KAK9922147.1"/>
    </source>
</evidence>
<proteinExistence type="predicted"/>
<gene>
    <name evidence="1" type="ORF">M0R45_030627</name>
</gene>
<dbReference type="AlphaFoldDB" id="A0AAW1WBP1"/>
<dbReference type="EMBL" id="JBEDUW010000006">
    <property type="protein sequence ID" value="KAK9922147.1"/>
    <property type="molecule type" value="Genomic_DNA"/>
</dbReference>
<dbReference type="Proteomes" id="UP001457282">
    <property type="component" value="Unassembled WGS sequence"/>
</dbReference>
<accession>A0AAW1WBP1</accession>
<keyword evidence="2" id="KW-1185">Reference proteome</keyword>
<organism evidence="1 2">
    <name type="scientific">Rubus argutus</name>
    <name type="common">Southern blackberry</name>
    <dbReference type="NCBI Taxonomy" id="59490"/>
    <lineage>
        <taxon>Eukaryota</taxon>
        <taxon>Viridiplantae</taxon>
        <taxon>Streptophyta</taxon>
        <taxon>Embryophyta</taxon>
        <taxon>Tracheophyta</taxon>
        <taxon>Spermatophyta</taxon>
        <taxon>Magnoliopsida</taxon>
        <taxon>eudicotyledons</taxon>
        <taxon>Gunneridae</taxon>
        <taxon>Pentapetalae</taxon>
        <taxon>rosids</taxon>
        <taxon>fabids</taxon>
        <taxon>Rosales</taxon>
        <taxon>Rosaceae</taxon>
        <taxon>Rosoideae</taxon>
        <taxon>Rosoideae incertae sedis</taxon>
        <taxon>Rubus</taxon>
    </lineage>
</organism>
<evidence type="ECO:0000313" key="2">
    <source>
        <dbReference type="Proteomes" id="UP001457282"/>
    </source>
</evidence>
<reference evidence="1 2" key="1">
    <citation type="journal article" date="2023" name="G3 (Bethesda)">
        <title>A chromosome-length genome assembly and annotation of blackberry (Rubus argutus, cv. 'Hillquist').</title>
        <authorList>
            <person name="Bruna T."/>
            <person name="Aryal R."/>
            <person name="Dudchenko O."/>
            <person name="Sargent D.J."/>
            <person name="Mead D."/>
            <person name="Buti M."/>
            <person name="Cavallini A."/>
            <person name="Hytonen T."/>
            <person name="Andres J."/>
            <person name="Pham M."/>
            <person name="Weisz D."/>
            <person name="Mascagni F."/>
            <person name="Usai G."/>
            <person name="Natali L."/>
            <person name="Bassil N."/>
            <person name="Fernandez G.E."/>
            <person name="Lomsadze A."/>
            <person name="Armour M."/>
            <person name="Olukolu B."/>
            <person name="Poorten T."/>
            <person name="Britton C."/>
            <person name="Davik J."/>
            <person name="Ashrafi H."/>
            <person name="Aiden E.L."/>
            <person name="Borodovsky M."/>
            <person name="Worthington M."/>
        </authorList>
    </citation>
    <scope>NUCLEOTIDE SEQUENCE [LARGE SCALE GENOMIC DNA]</scope>
    <source>
        <strain evidence="1">PI 553951</strain>
    </source>
</reference>
<comment type="caution">
    <text evidence="1">The sequence shown here is derived from an EMBL/GenBank/DDBJ whole genome shotgun (WGS) entry which is preliminary data.</text>
</comment>